<protein>
    <submittedName>
        <fullName evidence="1">Uncharacterized protein</fullName>
    </submittedName>
</protein>
<dbReference type="AlphaFoldDB" id="A0AAV8U0T8"/>
<keyword evidence="2" id="KW-1185">Reference proteome</keyword>
<organism evidence="1 2">
    <name type="scientific">Erythroxylum novogranatense</name>
    <dbReference type="NCBI Taxonomy" id="1862640"/>
    <lineage>
        <taxon>Eukaryota</taxon>
        <taxon>Viridiplantae</taxon>
        <taxon>Streptophyta</taxon>
        <taxon>Embryophyta</taxon>
        <taxon>Tracheophyta</taxon>
        <taxon>Spermatophyta</taxon>
        <taxon>Magnoliopsida</taxon>
        <taxon>eudicotyledons</taxon>
        <taxon>Gunneridae</taxon>
        <taxon>Pentapetalae</taxon>
        <taxon>rosids</taxon>
        <taxon>fabids</taxon>
        <taxon>Malpighiales</taxon>
        <taxon>Erythroxylaceae</taxon>
        <taxon>Erythroxylum</taxon>
    </lineage>
</organism>
<dbReference type="Proteomes" id="UP001159364">
    <property type="component" value="Linkage Group LG02"/>
</dbReference>
<sequence length="139" mass="15426">MLKEDDSILFKFVNETDKLDIKIWKPTNDIKIWKPIGKLFQIGWRDELLDSGVVDDKNGAINEDMEVVYESPLAKANNNISSAVEVVNSMVNAIEYAMVTVTGVVSGTTQVEVVKDILFVVDKNATVITGHALWCYGCS</sequence>
<accession>A0AAV8U0T8</accession>
<comment type="caution">
    <text evidence="1">The sequence shown here is derived from an EMBL/GenBank/DDBJ whole genome shotgun (WGS) entry which is preliminary data.</text>
</comment>
<evidence type="ECO:0000313" key="2">
    <source>
        <dbReference type="Proteomes" id="UP001159364"/>
    </source>
</evidence>
<dbReference type="EMBL" id="JAIWQS010000002">
    <property type="protein sequence ID" value="KAJ8772877.1"/>
    <property type="molecule type" value="Genomic_DNA"/>
</dbReference>
<reference evidence="1 2" key="1">
    <citation type="submission" date="2021-09" db="EMBL/GenBank/DDBJ databases">
        <title>Genomic insights and catalytic innovation underlie evolution of tropane alkaloids biosynthesis.</title>
        <authorList>
            <person name="Wang Y.-J."/>
            <person name="Tian T."/>
            <person name="Huang J.-P."/>
            <person name="Huang S.-X."/>
        </authorList>
    </citation>
    <scope>NUCLEOTIDE SEQUENCE [LARGE SCALE GENOMIC DNA]</scope>
    <source>
        <strain evidence="1">KIB-2018</strain>
        <tissue evidence="1">Leaf</tissue>
    </source>
</reference>
<name>A0AAV8U0T8_9ROSI</name>
<evidence type="ECO:0000313" key="1">
    <source>
        <dbReference type="EMBL" id="KAJ8772877.1"/>
    </source>
</evidence>
<proteinExistence type="predicted"/>
<gene>
    <name evidence="1" type="ORF">K2173_028054</name>
</gene>